<keyword evidence="1 4" id="KW-0547">Nucleotide-binding</keyword>
<dbReference type="EC" id="2.7.1.24" evidence="4 5"/>
<dbReference type="PANTHER" id="PTHR10695">
    <property type="entry name" value="DEPHOSPHO-COA KINASE-RELATED"/>
    <property type="match status" value="1"/>
</dbReference>
<keyword evidence="4 6" id="KW-0418">Kinase</keyword>
<dbReference type="CDD" id="cd02022">
    <property type="entry name" value="DPCK"/>
    <property type="match status" value="1"/>
</dbReference>
<evidence type="ECO:0000313" key="7">
    <source>
        <dbReference type="Proteomes" id="UP000788426"/>
    </source>
</evidence>
<comment type="caution">
    <text evidence="6">The sequence shown here is derived from an EMBL/GenBank/DDBJ whole genome shotgun (WGS) entry which is preliminary data.</text>
</comment>
<evidence type="ECO:0000256" key="4">
    <source>
        <dbReference type="HAMAP-Rule" id="MF_00376"/>
    </source>
</evidence>
<evidence type="ECO:0000313" key="6">
    <source>
        <dbReference type="EMBL" id="MBW4769427.1"/>
    </source>
</evidence>
<dbReference type="NCBIfam" id="TIGR00152">
    <property type="entry name" value="dephospho-CoA kinase"/>
    <property type="match status" value="1"/>
</dbReference>
<reference evidence="6 7" key="1">
    <citation type="submission" date="2021-07" db="EMBL/GenBank/DDBJ databases">
        <title>Genomic diversity and antimicrobial resistance of Prevotella spp. isolated from chronic lung disease airways.</title>
        <authorList>
            <person name="Webb K.A."/>
            <person name="Olagoke O.S."/>
            <person name="Baird T."/>
            <person name="Neill J."/>
            <person name="Pham A."/>
            <person name="Wells T.J."/>
            <person name="Ramsay K.A."/>
            <person name="Bell S.C."/>
            <person name="Sarovich D.S."/>
            <person name="Price E.P."/>
        </authorList>
    </citation>
    <scope>NUCLEOTIDE SEQUENCE [LARGE SCALE GENOMIC DNA]</scope>
    <source>
        <strain evidence="6 7">SCHI0011.S.12</strain>
    </source>
</reference>
<dbReference type="Pfam" id="PF01121">
    <property type="entry name" value="CoaE"/>
    <property type="match status" value="1"/>
</dbReference>
<evidence type="ECO:0000256" key="5">
    <source>
        <dbReference type="NCBIfam" id="TIGR00152"/>
    </source>
</evidence>
<sequence length="197" mass="22150">MKQLNEKPAKRVIALTGGIGTGKSFVAKILQQKGIEVFDCDRSAKKLMRENEEVKQKIVDLVGKEAYQNDVLNKALLAKFLLASPQNATALNEIVHPAVAKDFENSGLEWIESAILYDSAFDKRIDIDFVVCVSAPLETRISRIMHRDNITREAALQWITKQLNQDEVIAKADFELVNDGIKDVEIQLNEILSKIQE</sequence>
<name>A0ABS6YD06_9BACT</name>
<dbReference type="PROSITE" id="PS51219">
    <property type="entry name" value="DPCK"/>
    <property type="match status" value="1"/>
</dbReference>
<accession>A0ABS6YD06</accession>
<proteinExistence type="inferred from homology"/>
<dbReference type="PANTHER" id="PTHR10695:SF46">
    <property type="entry name" value="BIFUNCTIONAL COENZYME A SYNTHASE-RELATED"/>
    <property type="match status" value="1"/>
</dbReference>
<dbReference type="RefSeq" id="WP_219481333.1">
    <property type="nucleotide sequence ID" value="NZ_CAUTEZ010000005.1"/>
</dbReference>
<dbReference type="HAMAP" id="MF_00376">
    <property type="entry name" value="Dephospho_CoA_kinase"/>
    <property type="match status" value="1"/>
</dbReference>
<keyword evidence="3 4" id="KW-0173">Coenzyme A biosynthesis</keyword>
<organism evidence="6 7">
    <name type="scientific">Hoylesella nanceiensis</name>
    <dbReference type="NCBI Taxonomy" id="425941"/>
    <lineage>
        <taxon>Bacteria</taxon>
        <taxon>Pseudomonadati</taxon>
        <taxon>Bacteroidota</taxon>
        <taxon>Bacteroidia</taxon>
        <taxon>Bacteroidales</taxon>
        <taxon>Prevotellaceae</taxon>
        <taxon>Hoylesella</taxon>
    </lineage>
</organism>
<dbReference type="EMBL" id="JAHXCT010000004">
    <property type="protein sequence ID" value="MBW4769427.1"/>
    <property type="molecule type" value="Genomic_DNA"/>
</dbReference>
<dbReference type="GO" id="GO:0004140">
    <property type="term" value="F:dephospho-CoA kinase activity"/>
    <property type="evidence" value="ECO:0007669"/>
    <property type="project" value="UniProtKB-EC"/>
</dbReference>
<keyword evidence="4" id="KW-0963">Cytoplasm</keyword>
<evidence type="ECO:0000256" key="1">
    <source>
        <dbReference type="ARBA" id="ARBA00022741"/>
    </source>
</evidence>
<feature type="binding site" evidence="4">
    <location>
        <begin position="20"/>
        <end position="25"/>
    </location>
    <ligand>
        <name>ATP</name>
        <dbReference type="ChEBI" id="CHEBI:30616"/>
    </ligand>
</feature>
<dbReference type="Proteomes" id="UP000788426">
    <property type="component" value="Unassembled WGS sequence"/>
</dbReference>
<comment type="pathway">
    <text evidence="4">Cofactor biosynthesis; coenzyme A biosynthesis; CoA from (R)-pantothenate: step 5/5.</text>
</comment>
<comment type="function">
    <text evidence="4">Catalyzes the phosphorylation of the 3'-hydroxyl group of dephosphocoenzyme A to form coenzyme A.</text>
</comment>
<keyword evidence="4 6" id="KW-0808">Transferase</keyword>
<comment type="catalytic activity">
    <reaction evidence="4">
        <text>3'-dephospho-CoA + ATP = ADP + CoA + H(+)</text>
        <dbReference type="Rhea" id="RHEA:18245"/>
        <dbReference type="ChEBI" id="CHEBI:15378"/>
        <dbReference type="ChEBI" id="CHEBI:30616"/>
        <dbReference type="ChEBI" id="CHEBI:57287"/>
        <dbReference type="ChEBI" id="CHEBI:57328"/>
        <dbReference type="ChEBI" id="CHEBI:456216"/>
        <dbReference type="EC" id="2.7.1.24"/>
    </reaction>
</comment>
<comment type="similarity">
    <text evidence="4">Belongs to the CoaE family.</text>
</comment>
<evidence type="ECO:0000256" key="3">
    <source>
        <dbReference type="ARBA" id="ARBA00022993"/>
    </source>
</evidence>
<keyword evidence="2 4" id="KW-0067">ATP-binding</keyword>
<comment type="subcellular location">
    <subcellularLocation>
        <location evidence="4">Cytoplasm</location>
    </subcellularLocation>
</comment>
<keyword evidence="7" id="KW-1185">Reference proteome</keyword>
<dbReference type="InterPro" id="IPR001977">
    <property type="entry name" value="Depp_CoAkinase"/>
</dbReference>
<gene>
    <name evidence="4 6" type="primary">coaE</name>
    <name evidence="6" type="ORF">KZO38_06585</name>
</gene>
<protein>
    <recommendedName>
        <fullName evidence="4 5">Dephospho-CoA kinase</fullName>
        <ecNumber evidence="4 5">2.7.1.24</ecNumber>
    </recommendedName>
    <alternativeName>
        <fullName evidence="4">Dephosphocoenzyme A kinase</fullName>
    </alternativeName>
</protein>
<evidence type="ECO:0000256" key="2">
    <source>
        <dbReference type="ARBA" id="ARBA00022840"/>
    </source>
</evidence>